<evidence type="ECO:0000313" key="9">
    <source>
        <dbReference type="Proteomes" id="UP001152799"/>
    </source>
</evidence>
<dbReference type="PROSITE" id="PS00623">
    <property type="entry name" value="GMC_OXRED_1"/>
    <property type="match status" value="1"/>
</dbReference>
<dbReference type="PANTHER" id="PTHR11552">
    <property type="entry name" value="GLUCOSE-METHANOL-CHOLINE GMC OXIDOREDUCTASE"/>
    <property type="match status" value="1"/>
</dbReference>
<dbReference type="InterPro" id="IPR000172">
    <property type="entry name" value="GMC_OxRdtase_N"/>
</dbReference>
<comment type="cofactor">
    <cofactor evidence="3">
        <name>FAD</name>
        <dbReference type="ChEBI" id="CHEBI:57692"/>
    </cofactor>
</comment>
<dbReference type="InterPro" id="IPR007867">
    <property type="entry name" value="GMC_OxRtase_C"/>
</dbReference>
<feature type="active site" description="Proton donor" evidence="2">
    <location>
        <position position="553"/>
    </location>
</feature>
<protein>
    <recommendedName>
        <fullName evidence="6 7">Glucose-methanol-choline oxidoreductase N-terminal domain-containing protein</fullName>
    </recommendedName>
</protein>
<name>A0A9N9MLW2_9CUCU</name>
<evidence type="ECO:0000259" key="6">
    <source>
        <dbReference type="PROSITE" id="PS00623"/>
    </source>
</evidence>
<dbReference type="Pfam" id="PF05199">
    <property type="entry name" value="GMC_oxred_C"/>
    <property type="match status" value="1"/>
</dbReference>
<feature type="binding site" evidence="3">
    <location>
        <position position="287"/>
    </location>
    <ligand>
        <name>FAD</name>
        <dbReference type="ChEBI" id="CHEBI:57692"/>
    </ligand>
</feature>
<dbReference type="PROSITE" id="PS00624">
    <property type="entry name" value="GMC_OXRED_2"/>
    <property type="match status" value="1"/>
</dbReference>
<evidence type="ECO:0000256" key="2">
    <source>
        <dbReference type="PIRSR" id="PIRSR000137-1"/>
    </source>
</evidence>
<dbReference type="InterPro" id="IPR012132">
    <property type="entry name" value="GMC_OxRdtase"/>
</dbReference>
<dbReference type="PANTHER" id="PTHR11552:SF158">
    <property type="entry name" value="GH23626P-RELATED"/>
    <property type="match status" value="1"/>
</dbReference>
<dbReference type="Gene3D" id="3.30.560.10">
    <property type="entry name" value="Glucose Oxidase, domain 3"/>
    <property type="match status" value="1"/>
</dbReference>
<evidence type="ECO:0000256" key="1">
    <source>
        <dbReference type="ARBA" id="ARBA00010790"/>
    </source>
</evidence>
<dbReference type="OrthoDB" id="269227at2759"/>
<dbReference type="InterPro" id="IPR036188">
    <property type="entry name" value="FAD/NAD-bd_sf"/>
</dbReference>
<comment type="similarity">
    <text evidence="1 4">Belongs to the GMC oxidoreductase family.</text>
</comment>
<feature type="chain" id="PRO_5040111325" description="Glucose-methanol-choline oxidoreductase N-terminal domain-containing protein" evidence="5">
    <location>
        <begin position="23"/>
        <end position="618"/>
    </location>
</feature>
<keyword evidence="4" id="KW-0285">Flavoprotein</keyword>
<dbReference type="Proteomes" id="UP001152799">
    <property type="component" value="Chromosome 2"/>
</dbReference>
<dbReference type="EMBL" id="OU892278">
    <property type="protein sequence ID" value="CAG9764956.1"/>
    <property type="molecule type" value="Genomic_DNA"/>
</dbReference>
<evidence type="ECO:0000313" key="8">
    <source>
        <dbReference type="EMBL" id="CAG9764956.1"/>
    </source>
</evidence>
<reference evidence="8" key="1">
    <citation type="submission" date="2022-01" db="EMBL/GenBank/DDBJ databases">
        <authorList>
            <person name="King R."/>
        </authorList>
    </citation>
    <scope>NUCLEOTIDE SEQUENCE</scope>
</reference>
<keyword evidence="5" id="KW-0732">Signal</keyword>
<dbReference type="GO" id="GO:0016614">
    <property type="term" value="F:oxidoreductase activity, acting on CH-OH group of donors"/>
    <property type="evidence" value="ECO:0007669"/>
    <property type="project" value="InterPro"/>
</dbReference>
<keyword evidence="9" id="KW-1185">Reference proteome</keyword>
<evidence type="ECO:0000259" key="7">
    <source>
        <dbReference type="PROSITE" id="PS00624"/>
    </source>
</evidence>
<accession>A0A9N9MLW2</accession>
<dbReference type="GO" id="GO:0050660">
    <property type="term" value="F:flavin adenine dinucleotide binding"/>
    <property type="evidence" value="ECO:0007669"/>
    <property type="project" value="InterPro"/>
</dbReference>
<sequence length="618" mass="69416">MRLTMDTVATFFVLTIFSSTHASISNFAELYKETEDLIRLSETYQRLENNNEYFTNFDPNKKPFDYGTFDFIVVGAGTAGGVVANRLSESSFKVLLVEAGPRNPDTVSVPALGGYFIRTPWDWGYNTTVQENVCLATIDKRCIYPRGKMWGGSSSLNGNHYTRGSKWDYDLWAEIVGNNDWSYENILPYFKKAEKAMFKIDFDRNYHGFSGLQCVDLPEDTPGLTTMLLEAFKEKGSIELDYHGQSPYGISRVQNFLDGNIRAGTAHAYIRPAADRHNLIISDNSLVTKVIITNNRAVGIEFVKNGKLYFAQASKEVILSAGAINTPQVLMLSGIGPLQELKKHGIKVVKDLPVGKNLQEHVGFFAPFFRTNHTYYNLTLKEQLNFWYANKRPMTSGAGSQVISFTNLKNNTYSRPDIELLVIGPRFVSSTIATSNRFNEEYTAAYQILNEYTDFAISVNLLHPESKGEVTLQSNDPRKYPLIDLNSFSVEKDLETMYQSIKSLLELQNTKAFKNFKAERLFVAMPGCDEKYKIDSKKWWYCALKQVAFPGYHPIGTAIMGADPCNSVIDSELKVHGIRGLRIADASIFPVTISGHTAAPVVMIAEKVSALIKAEHRD</sequence>
<dbReference type="Pfam" id="PF00732">
    <property type="entry name" value="GMC_oxred_N"/>
    <property type="match status" value="1"/>
</dbReference>
<feature type="domain" description="Glucose-methanol-choline oxidoreductase N-terminal" evidence="7">
    <location>
        <begin position="322"/>
        <end position="336"/>
    </location>
</feature>
<keyword evidence="3 4" id="KW-0274">FAD</keyword>
<evidence type="ECO:0000256" key="5">
    <source>
        <dbReference type="SAM" id="SignalP"/>
    </source>
</evidence>
<evidence type="ECO:0000256" key="4">
    <source>
        <dbReference type="RuleBase" id="RU003968"/>
    </source>
</evidence>
<dbReference type="SUPFAM" id="SSF54373">
    <property type="entry name" value="FAD-linked reductases, C-terminal domain"/>
    <property type="match status" value="1"/>
</dbReference>
<proteinExistence type="inferred from homology"/>
<gene>
    <name evidence="8" type="ORF">CEUTPL_LOCUS5577</name>
</gene>
<organism evidence="8 9">
    <name type="scientific">Ceutorhynchus assimilis</name>
    <name type="common">cabbage seed weevil</name>
    <dbReference type="NCBI Taxonomy" id="467358"/>
    <lineage>
        <taxon>Eukaryota</taxon>
        <taxon>Metazoa</taxon>
        <taxon>Ecdysozoa</taxon>
        <taxon>Arthropoda</taxon>
        <taxon>Hexapoda</taxon>
        <taxon>Insecta</taxon>
        <taxon>Pterygota</taxon>
        <taxon>Neoptera</taxon>
        <taxon>Endopterygota</taxon>
        <taxon>Coleoptera</taxon>
        <taxon>Polyphaga</taxon>
        <taxon>Cucujiformia</taxon>
        <taxon>Curculionidae</taxon>
        <taxon>Ceutorhynchinae</taxon>
        <taxon>Ceutorhynchus</taxon>
    </lineage>
</organism>
<dbReference type="PIRSF" id="PIRSF000137">
    <property type="entry name" value="Alcohol_oxidase"/>
    <property type="match status" value="1"/>
</dbReference>
<feature type="active site" description="Proton acceptor" evidence="2">
    <location>
        <position position="596"/>
    </location>
</feature>
<evidence type="ECO:0000256" key="3">
    <source>
        <dbReference type="PIRSR" id="PIRSR000137-2"/>
    </source>
</evidence>
<dbReference type="SUPFAM" id="SSF51905">
    <property type="entry name" value="FAD/NAD(P)-binding domain"/>
    <property type="match status" value="1"/>
</dbReference>
<feature type="domain" description="Glucose-methanol-choline oxidoreductase N-terminal" evidence="6">
    <location>
        <begin position="147"/>
        <end position="170"/>
    </location>
</feature>
<feature type="signal peptide" evidence="5">
    <location>
        <begin position="1"/>
        <end position="22"/>
    </location>
</feature>
<dbReference type="Gene3D" id="3.50.50.60">
    <property type="entry name" value="FAD/NAD(P)-binding domain"/>
    <property type="match status" value="1"/>
</dbReference>
<dbReference type="AlphaFoldDB" id="A0A9N9MLW2"/>